<evidence type="ECO:0000313" key="2">
    <source>
        <dbReference type="Proteomes" id="UP000245048"/>
    </source>
</evidence>
<gene>
    <name evidence="1" type="ORF">CR165_20560</name>
</gene>
<comment type="caution">
    <text evidence="1">The sequence shown here is derived from an EMBL/GenBank/DDBJ whole genome shotgun (WGS) entry which is preliminary data.</text>
</comment>
<protein>
    <submittedName>
        <fullName evidence="1">Uncharacterized protein</fullName>
    </submittedName>
</protein>
<keyword evidence="2" id="KW-1185">Reference proteome</keyword>
<reference evidence="2" key="1">
    <citation type="submission" date="2017-10" db="EMBL/GenBank/DDBJ databases">
        <authorList>
            <person name="Toshchakov S.V."/>
            <person name="Goeva M.A."/>
        </authorList>
    </citation>
    <scope>NUCLEOTIDE SEQUENCE [LARGE SCALE GENOMIC DNA]</scope>
    <source>
        <strain evidence="2">JR1/69-1-13</strain>
    </source>
</reference>
<organism evidence="1 2">
    <name type="scientific">Teichococcus aestuarii</name>
    <dbReference type="NCBI Taxonomy" id="568898"/>
    <lineage>
        <taxon>Bacteria</taxon>
        <taxon>Pseudomonadati</taxon>
        <taxon>Pseudomonadota</taxon>
        <taxon>Alphaproteobacteria</taxon>
        <taxon>Acetobacterales</taxon>
        <taxon>Roseomonadaceae</taxon>
        <taxon>Roseomonas</taxon>
    </lineage>
</organism>
<name>A0A2U1UZ78_9PROT</name>
<dbReference type="RefSeq" id="WP_109518822.1">
    <property type="nucleotide sequence ID" value="NZ_PDOA01000021.1"/>
</dbReference>
<dbReference type="EMBL" id="PDOA01000021">
    <property type="protein sequence ID" value="PWC26963.1"/>
    <property type="molecule type" value="Genomic_DNA"/>
</dbReference>
<dbReference type="Proteomes" id="UP000245048">
    <property type="component" value="Unassembled WGS sequence"/>
</dbReference>
<accession>A0A2U1UZ78</accession>
<sequence length="132" mass="14041">MSWMGEAGLEPLSAGSLPMSREPADAARRFLLRREQTVPTPLLPPPVTEAGLVLALSILADLVEALSQGTLRIHRLGLPAPVQIHLPGLSWSCEAGWASGTGLVELAAWLADQDLVSMACMLGLVLARQGRR</sequence>
<dbReference type="AlphaFoldDB" id="A0A2U1UZ78"/>
<evidence type="ECO:0000313" key="1">
    <source>
        <dbReference type="EMBL" id="PWC26963.1"/>
    </source>
</evidence>
<proteinExistence type="predicted"/>